<sequence length="746" mass="83194">MKIIIGLIILYVIYRALKGSSKTKKPTQSNEVTLRVEVSGPGSYRDSYDRSDKPSGPPADWYPLNSKVRVKGYDIPGGLIYVGTNLSDYDGYQNDACLINPKLPIKPAEPWEAGDEMGYWPYYGHIPAKCRGAYLKWLAGGRIEPETYIGYVFLFFYGLERRLIVDGTNGSVSSQERSEIIDEVQRLLKNYGRNRSFRGYANNLLAMEWALFQNEKPTPSYIDFDDRYCTEPFQLVLAKNVAAGNSIPADMALNWFRLNPNVNLKTPARRCAKEFRNLFARRYYQKFGDGIIVKPNKTRLRIDYRAASPSIRSDSKLKVPDLPDPFILTGPIKKIGTIIDECTQELESYSRFLGRKGSDPKSLAALSLIPKELISQTSGAKIINERLAKICNGGIGFLPVATLYKTIGQKVPPKLLKKDLESLASFVENMGFGIAPDIRYHNMKFSLDGNIAVFPKGHGIDFNPTKEFRTVGTILRLGAMVSQIDQDAAPEEEATLQSLVQDNRELTNIEKESLLAFLHWSMRTPQNAAGLKARLSGVSENQNTAISHILVSVAHADGEIKPEEIKQLEKLYTTLGLNKEQVTGDIHALAAESGPVTVGLKDTDTSFAIPQPARPVGTARGFILNEELIRIRKEETKQVKSVLEDIFADQEDDESDSIPEGAMVSNNPLASLDEAHQNLFNHLVSQESWEREAFQATCKRLGLMVDGAMEVLNEWAFENANAPLIDDGEPIYVDVSLAKEIVDVQQ</sequence>
<protein>
    <recommendedName>
        <fullName evidence="6">ATPase</fullName>
    </recommendedName>
</protein>
<dbReference type="KEGG" id="dwd:DSCW_52010"/>
<feature type="domain" description="TerB-C" evidence="3">
    <location>
        <begin position="619"/>
        <end position="740"/>
    </location>
</feature>
<feature type="domain" description="TerB N-terminal" evidence="2">
    <location>
        <begin position="66"/>
        <end position="268"/>
    </location>
</feature>
<dbReference type="Gene3D" id="1.10.3680.10">
    <property type="entry name" value="TerB-like"/>
    <property type="match status" value="1"/>
</dbReference>
<dbReference type="Proteomes" id="UP000427769">
    <property type="component" value="Chromosome"/>
</dbReference>
<evidence type="ECO:0000313" key="4">
    <source>
        <dbReference type="EMBL" id="BBO77784.1"/>
    </source>
</evidence>
<dbReference type="CDD" id="cd07176">
    <property type="entry name" value="terB"/>
    <property type="match status" value="1"/>
</dbReference>
<dbReference type="Pfam" id="PF15615">
    <property type="entry name" value="TerB_C"/>
    <property type="match status" value="1"/>
</dbReference>
<dbReference type="RefSeq" id="WP_155306493.1">
    <property type="nucleotide sequence ID" value="NZ_AP021875.1"/>
</dbReference>
<dbReference type="SUPFAM" id="SSF158682">
    <property type="entry name" value="TerB-like"/>
    <property type="match status" value="1"/>
</dbReference>
<evidence type="ECO:0000313" key="5">
    <source>
        <dbReference type="Proteomes" id="UP000427769"/>
    </source>
</evidence>
<evidence type="ECO:0000259" key="2">
    <source>
        <dbReference type="Pfam" id="PF13208"/>
    </source>
</evidence>
<evidence type="ECO:0000259" key="1">
    <source>
        <dbReference type="Pfam" id="PF05099"/>
    </source>
</evidence>
<evidence type="ECO:0008006" key="6">
    <source>
        <dbReference type="Google" id="ProtNLM"/>
    </source>
</evidence>
<dbReference type="InterPro" id="IPR025266">
    <property type="entry name" value="TerB_N"/>
</dbReference>
<keyword evidence="5" id="KW-1185">Reference proteome</keyword>
<organism evidence="4 5">
    <name type="scientific">Desulfosarcina widdelii</name>
    <dbReference type="NCBI Taxonomy" id="947919"/>
    <lineage>
        <taxon>Bacteria</taxon>
        <taxon>Pseudomonadati</taxon>
        <taxon>Thermodesulfobacteriota</taxon>
        <taxon>Desulfobacteria</taxon>
        <taxon>Desulfobacterales</taxon>
        <taxon>Desulfosarcinaceae</taxon>
        <taxon>Desulfosarcina</taxon>
    </lineage>
</organism>
<dbReference type="Pfam" id="PF13208">
    <property type="entry name" value="TerB_N"/>
    <property type="match status" value="1"/>
</dbReference>
<proteinExistence type="predicted"/>
<dbReference type="EMBL" id="AP021875">
    <property type="protein sequence ID" value="BBO77784.1"/>
    <property type="molecule type" value="Genomic_DNA"/>
</dbReference>
<dbReference type="InterPro" id="IPR029024">
    <property type="entry name" value="TerB-like"/>
</dbReference>
<evidence type="ECO:0000259" key="3">
    <source>
        <dbReference type="Pfam" id="PF15615"/>
    </source>
</evidence>
<dbReference type="OrthoDB" id="227636at2"/>
<dbReference type="Pfam" id="PF05099">
    <property type="entry name" value="TerB"/>
    <property type="match status" value="1"/>
</dbReference>
<gene>
    <name evidence="4" type="ORF">DSCW_52010</name>
</gene>
<dbReference type="InterPro" id="IPR028932">
    <property type="entry name" value="TerB-C"/>
</dbReference>
<feature type="domain" description="Co-chaperone DjlA N-terminal" evidence="1">
    <location>
        <begin position="477"/>
        <end position="582"/>
    </location>
</feature>
<dbReference type="AlphaFoldDB" id="A0A5K7ZHI8"/>
<accession>A0A5K7ZHI8</accession>
<dbReference type="InterPro" id="IPR007791">
    <property type="entry name" value="DjlA_N"/>
</dbReference>
<reference evidence="4 5" key="1">
    <citation type="submission" date="2019-11" db="EMBL/GenBank/DDBJ databases">
        <title>Comparative genomics of hydrocarbon-degrading Desulfosarcina strains.</title>
        <authorList>
            <person name="Watanabe M."/>
            <person name="Kojima H."/>
            <person name="Fukui M."/>
        </authorList>
    </citation>
    <scope>NUCLEOTIDE SEQUENCE [LARGE SCALE GENOMIC DNA]</scope>
    <source>
        <strain evidence="4 5">PP31</strain>
    </source>
</reference>
<name>A0A5K7ZHI8_9BACT</name>